<dbReference type="CDD" id="cd05751">
    <property type="entry name" value="IgC2_D1_LILR_KIR_like"/>
    <property type="match status" value="1"/>
</dbReference>
<evidence type="ECO:0000256" key="1">
    <source>
        <dbReference type="ARBA" id="ARBA00022729"/>
    </source>
</evidence>
<dbReference type="InterPro" id="IPR013151">
    <property type="entry name" value="Immunoglobulin_dom"/>
</dbReference>
<keyword evidence="9" id="KW-1185">Reference proteome</keyword>
<keyword evidence="2" id="KW-1015">Disulfide bond</keyword>
<dbReference type="Proteomes" id="UP001152836">
    <property type="component" value="Unassembled WGS sequence"/>
</dbReference>
<accession>A0AAU9YVP6</accession>
<reference evidence="8" key="1">
    <citation type="submission" date="2022-06" db="EMBL/GenBank/DDBJ databases">
        <authorList>
            <person name="Andreotti S."/>
            <person name="Wyler E."/>
        </authorList>
    </citation>
    <scope>NUCLEOTIDE SEQUENCE</scope>
</reference>
<keyword evidence="5" id="KW-0812">Transmembrane</keyword>
<keyword evidence="3" id="KW-0325">Glycoprotein</keyword>
<dbReference type="InterPro" id="IPR050412">
    <property type="entry name" value="Ig-like_Receptors_ImmuneReg"/>
</dbReference>
<feature type="chain" id="PRO_5043493968" evidence="6">
    <location>
        <begin position="25"/>
        <end position="303"/>
    </location>
</feature>
<evidence type="ECO:0000256" key="4">
    <source>
        <dbReference type="ARBA" id="ARBA00023319"/>
    </source>
</evidence>
<evidence type="ECO:0000256" key="6">
    <source>
        <dbReference type="SAM" id="SignalP"/>
    </source>
</evidence>
<dbReference type="SMART" id="SM00409">
    <property type="entry name" value="IG"/>
    <property type="match status" value="2"/>
</dbReference>
<keyword evidence="1 6" id="KW-0732">Signal</keyword>
<dbReference type="InterPro" id="IPR036179">
    <property type="entry name" value="Ig-like_dom_sf"/>
</dbReference>
<dbReference type="Pfam" id="PF13895">
    <property type="entry name" value="Ig_2"/>
    <property type="match status" value="1"/>
</dbReference>
<gene>
    <name evidence="8" type="primary">Fcar</name>
    <name evidence="8" type="ORF">PHOROB_LOCUS2208</name>
</gene>
<dbReference type="EMBL" id="CALSGD010000470">
    <property type="protein sequence ID" value="CAH6778457.1"/>
    <property type="molecule type" value="Genomic_DNA"/>
</dbReference>
<feature type="domain" description="Ig-like" evidence="7">
    <location>
        <begin position="137"/>
        <end position="227"/>
    </location>
</feature>
<organism evidence="8 9">
    <name type="scientific">Phodopus roborovskii</name>
    <name type="common">Roborovski's desert hamster</name>
    <name type="synonym">Cricetulus roborovskii</name>
    <dbReference type="NCBI Taxonomy" id="109678"/>
    <lineage>
        <taxon>Eukaryota</taxon>
        <taxon>Metazoa</taxon>
        <taxon>Chordata</taxon>
        <taxon>Craniata</taxon>
        <taxon>Vertebrata</taxon>
        <taxon>Euteleostomi</taxon>
        <taxon>Mammalia</taxon>
        <taxon>Eutheria</taxon>
        <taxon>Euarchontoglires</taxon>
        <taxon>Glires</taxon>
        <taxon>Rodentia</taxon>
        <taxon>Myomorpha</taxon>
        <taxon>Muroidea</taxon>
        <taxon>Cricetidae</taxon>
        <taxon>Cricetinae</taxon>
        <taxon>Phodopus</taxon>
    </lineage>
</organism>
<feature type="signal peptide" evidence="6">
    <location>
        <begin position="1"/>
        <end position="24"/>
    </location>
</feature>
<proteinExistence type="predicted"/>
<evidence type="ECO:0000313" key="8">
    <source>
        <dbReference type="EMBL" id="CAH6778457.1"/>
    </source>
</evidence>
<comment type="caution">
    <text evidence="8">The sequence shown here is derived from an EMBL/GenBank/DDBJ whole genome shotgun (WGS) entry which is preliminary data.</text>
</comment>
<evidence type="ECO:0000259" key="7">
    <source>
        <dbReference type="PROSITE" id="PS50835"/>
    </source>
</evidence>
<evidence type="ECO:0000256" key="2">
    <source>
        <dbReference type="ARBA" id="ARBA00023157"/>
    </source>
</evidence>
<keyword evidence="5" id="KW-0472">Membrane</keyword>
<dbReference type="GO" id="GO:0005886">
    <property type="term" value="C:plasma membrane"/>
    <property type="evidence" value="ECO:0007669"/>
    <property type="project" value="TreeGrafter"/>
</dbReference>
<sequence length="303" mass="34175">MASNSQRSTCLCLLMGEAMWVLLTFFKPSELGLCFLSEFPTPIISAATSTVVPWNGSVRIICQGTPEAFLYQLSLMKNSTPIVIEYRMGFQREAEFIINHMNTTTAGCYQCQYRKKYHWSEKSKPLELVVTGVYDKPILSADQSHVLKPGENISFQCRSAHNLFNRFSLAKEGDTSWPQQQHEGYQGNFILGPVHPDFAGSYRCYGWHSRSPYVWSAPSDALELSVTGCRIGIEWTMANTCLFLSLTSLDSKKQDYVMENSIRMGMAGLILVVVLVILAEYWNGHRVPHKEDCWELAAPGWSG</sequence>
<evidence type="ECO:0000313" key="9">
    <source>
        <dbReference type="Proteomes" id="UP001152836"/>
    </source>
</evidence>
<dbReference type="InterPro" id="IPR003599">
    <property type="entry name" value="Ig_sub"/>
</dbReference>
<dbReference type="Gene3D" id="2.60.40.10">
    <property type="entry name" value="Immunoglobulins"/>
    <property type="match status" value="2"/>
</dbReference>
<feature type="transmembrane region" description="Helical" evidence="5">
    <location>
        <begin position="262"/>
        <end position="282"/>
    </location>
</feature>
<dbReference type="PROSITE" id="PS50835">
    <property type="entry name" value="IG_LIKE"/>
    <property type="match status" value="1"/>
</dbReference>
<keyword evidence="4" id="KW-0393">Immunoglobulin domain</keyword>
<dbReference type="PANTHER" id="PTHR11738:SF4">
    <property type="entry name" value="IMMUNOGLOBULIN ALPHA FC RECEPTOR"/>
    <property type="match status" value="1"/>
</dbReference>
<dbReference type="GO" id="GO:0002764">
    <property type="term" value="P:immune response-regulating signaling pathway"/>
    <property type="evidence" value="ECO:0007669"/>
    <property type="project" value="TreeGrafter"/>
</dbReference>
<evidence type="ECO:0000256" key="3">
    <source>
        <dbReference type="ARBA" id="ARBA00023180"/>
    </source>
</evidence>
<evidence type="ECO:0000256" key="5">
    <source>
        <dbReference type="SAM" id="Phobius"/>
    </source>
</evidence>
<protein>
    <submittedName>
        <fullName evidence="8">Fcar protein</fullName>
    </submittedName>
</protein>
<dbReference type="FunFam" id="2.60.40.10:FF:000049">
    <property type="entry name" value="Leukocyte immunoglobulin-like receptor subfamily B member 1"/>
    <property type="match status" value="2"/>
</dbReference>
<keyword evidence="5" id="KW-1133">Transmembrane helix</keyword>
<dbReference type="InterPro" id="IPR013783">
    <property type="entry name" value="Ig-like_fold"/>
</dbReference>
<dbReference type="SUPFAM" id="SSF48726">
    <property type="entry name" value="Immunoglobulin"/>
    <property type="match status" value="2"/>
</dbReference>
<dbReference type="InterPro" id="IPR007110">
    <property type="entry name" value="Ig-like_dom"/>
</dbReference>
<dbReference type="Pfam" id="PF00047">
    <property type="entry name" value="ig"/>
    <property type="match status" value="1"/>
</dbReference>
<name>A0AAU9YVP6_PHORO</name>
<dbReference type="PANTHER" id="PTHR11738">
    <property type="entry name" value="MHC CLASS I NK CELL RECEPTOR"/>
    <property type="match status" value="1"/>
</dbReference>
<dbReference type="AlphaFoldDB" id="A0AAU9YVP6"/>
<dbReference type="GO" id="GO:0007166">
    <property type="term" value="P:cell surface receptor signaling pathway"/>
    <property type="evidence" value="ECO:0007669"/>
    <property type="project" value="UniProtKB-ARBA"/>
</dbReference>